<comment type="subcellular location">
    <subcellularLocation>
        <location evidence="1">Cell membrane</location>
        <topology evidence="1">Multi-pass membrane protein</topology>
    </subcellularLocation>
</comment>
<feature type="transmembrane region" description="Helical" evidence="13">
    <location>
        <begin position="240"/>
        <end position="263"/>
    </location>
</feature>
<evidence type="ECO:0000256" key="7">
    <source>
        <dbReference type="ARBA" id="ARBA00023040"/>
    </source>
</evidence>
<feature type="domain" description="G-protein coupled receptors family 1 profile" evidence="14">
    <location>
        <begin position="44"/>
        <end position="292"/>
    </location>
</feature>
<feature type="transmembrane region" description="Helical" evidence="13">
    <location>
        <begin position="275"/>
        <end position="294"/>
    </location>
</feature>
<dbReference type="eggNOG" id="ENOG502SKM8">
    <property type="taxonomic scope" value="Eukaryota"/>
</dbReference>
<protein>
    <submittedName>
        <fullName evidence="15">Olfactory receptor 11A1</fullName>
    </submittedName>
</protein>
<evidence type="ECO:0000259" key="14">
    <source>
        <dbReference type="PROSITE" id="PS50262"/>
    </source>
</evidence>
<dbReference type="GO" id="GO:0004930">
    <property type="term" value="F:G protein-coupled receptor activity"/>
    <property type="evidence" value="ECO:0007669"/>
    <property type="project" value="UniProtKB-KW"/>
</dbReference>
<evidence type="ECO:0000256" key="2">
    <source>
        <dbReference type="ARBA" id="ARBA00022475"/>
    </source>
</evidence>
<proteinExistence type="inferred from homology"/>
<dbReference type="Pfam" id="PF13853">
    <property type="entry name" value="7tm_4"/>
    <property type="match status" value="1"/>
</dbReference>
<evidence type="ECO:0000256" key="3">
    <source>
        <dbReference type="ARBA" id="ARBA00022606"/>
    </source>
</evidence>
<feature type="domain" description="G-protein coupled receptors family 1 profile" evidence="14">
    <location>
        <begin position="345"/>
        <end position="431"/>
    </location>
</feature>
<evidence type="ECO:0000256" key="12">
    <source>
        <dbReference type="RuleBase" id="RU000688"/>
    </source>
</evidence>
<evidence type="ECO:0000313" key="16">
    <source>
        <dbReference type="Proteomes" id="UP000050525"/>
    </source>
</evidence>
<feature type="transmembrane region" description="Helical" evidence="13">
    <location>
        <begin position="101"/>
        <end position="122"/>
    </location>
</feature>
<comment type="caution">
    <text evidence="15">The sequence shown here is derived from an EMBL/GenBank/DDBJ whole genome shotgun (WGS) entry which is preliminary data.</text>
</comment>
<evidence type="ECO:0000256" key="10">
    <source>
        <dbReference type="ARBA" id="ARBA00023180"/>
    </source>
</evidence>
<dbReference type="Pfam" id="PF00001">
    <property type="entry name" value="7tm_1"/>
    <property type="match status" value="1"/>
</dbReference>
<evidence type="ECO:0000256" key="5">
    <source>
        <dbReference type="ARBA" id="ARBA00022725"/>
    </source>
</evidence>
<keyword evidence="10" id="KW-0325">Glycoprotein</keyword>
<keyword evidence="3" id="KW-0716">Sensory transduction</keyword>
<dbReference type="SUPFAM" id="SSF81321">
    <property type="entry name" value="Family A G protein-coupled receptor-like"/>
    <property type="match status" value="2"/>
</dbReference>
<dbReference type="PRINTS" id="PR00237">
    <property type="entry name" value="GPCRRHODOPSN"/>
</dbReference>
<feature type="transmembrane region" description="Helical" evidence="13">
    <location>
        <begin position="30"/>
        <end position="54"/>
    </location>
</feature>
<feature type="transmembrane region" description="Helical" evidence="13">
    <location>
        <begin position="142"/>
        <end position="165"/>
    </location>
</feature>
<keyword evidence="5" id="KW-0552">Olfaction</keyword>
<evidence type="ECO:0000256" key="9">
    <source>
        <dbReference type="ARBA" id="ARBA00023170"/>
    </source>
</evidence>
<evidence type="ECO:0000256" key="1">
    <source>
        <dbReference type="ARBA" id="ARBA00004651"/>
    </source>
</evidence>
<evidence type="ECO:0000256" key="11">
    <source>
        <dbReference type="ARBA" id="ARBA00023224"/>
    </source>
</evidence>
<dbReference type="GO" id="GO:0005886">
    <property type="term" value="C:plasma membrane"/>
    <property type="evidence" value="ECO:0007669"/>
    <property type="project" value="UniProtKB-SubCell"/>
</dbReference>
<feature type="transmembrane region" description="Helical" evidence="13">
    <location>
        <begin position="199"/>
        <end position="228"/>
    </location>
</feature>
<keyword evidence="7 12" id="KW-0297">G-protein coupled receptor</keyword>
<dbReference type="PANTHER" id="PTHR26452">
    <property type="entry name" value="OLFACTORY RECEPTOR"/>
    <property type="match status" value="1"/>
</dbReference>
<organism evidence="15 16">
    <name type="scientific">Alligator mississippiensis</name>
    <name type="common">American alligator</name>
    <dbReference type="NCBI Taxonomy" id="8496"/>
    <lineage>
        <taxon>Eukaryota</taxon>
        <taxon>Metazoa</taxon>
        <taxon>Chordata</taxon>
        <taxon>Craniata</taxon>
        <taxon>Vertebrata</taxon>
        <taxon>Euteleostomi</taxon>
        <taxon>Archelosauria</taxon>
        <taxon>Archosauria</taxon>
        <taxon>Crocodylia</taxon>
        <taxon>Alligatoridae</taxon>
        <taxon>Alligatorinae</taxon>
        <taxon>Alligator</taxon>
    </lineage>
</organism>
<feature type="transmembrane region" description="Helical" evidence="13">
    <location>
        <begin position="329"/>
        <end position="355"/>
    </location>
</feature>
<dbReference type="EMBL" id="AKHW03003018">
    <property type="protein sequence ID" value="KYO36116.1"/>
    <property type="molecule type" value="Genomic_DNA"/>
</dbReference>
<dbReference type="Gene3D" id="1.20.1070.10">
    <property type="entry name" value="Rhodopsin 7-helix transmembrane proteins"/>
    <property type="match status" value="2"/>
</dbReference>
<dbReference type="Proteomes" id="UP000050525">
    <property type="component" value="Unassembled WGS sequence"/>
</dbReference>
<dbReference type="FunFam" id="1.20.1070.10:FF:000410">
    <property type="entry name" value="Olfactory receptor 1348"/>
    <property type="match status" value="1"/>
</dbReference>
<comment type="similarity">
    <text evidence="12">Belongs to the G-protein coupled receptor 1 family.</text>
</comment>
<accession>A0A151NH11</accession>
<dbReference type="InterPro" id="IPR050516">
    <property type="entry name" value="Olfactory_GPCR"/>
</dbReference>
<keyword evidence="11 12" id="KW-0807">Transducer</keyword>
<keyword evidence="6 13" id="KW-1133">Transmembrane helix</keyword>
<reference evidence="15 16" key="1">
    <citation type="journal article" date="2012" name="Genome Biol.">
        <title>Sequencing three crocodilian genomes to illuminate the evolution of archosaurs and amniotes.</title>
        <authorList>
            <person name="St John J.A."/>
            <person name="Braun E.L."/>
            <person name="Isberg S.R."/>
            <person name="Miles L.G."/>
            <person name="Chong A.Y."/>
            <person name="Gongora J."/>
            <person name="Dalzell P."/>
            <person name="Moran C."/>
            <person name="Bed'hom B."/>
            <person name="Abzhanov A."/>
            <person name="Burgess S.C."/>
            <person name="Cooksey A.M."/>
            <person name="Castoe T.A."/>
            <person name="Crawford N.G."/>
            <person name="Densmore L.D."/>
            <person name="Drew J.C."/>
            <person name="Edwards S.V."/>
            <person name="Faircloth B.C."/>
            <person name="Fujita M.K."/>
            <person name="Greenwold M.J."/>
            <person name="Hoffmann F.G."/>
            <person name="Howard J.M."/>
            <person name="Iguchi T."/>
            <person name="Janes D.E."/>
            <person name="Khan S.Y."/>
            <person name="Kohno S."/>
            <person name="de Koning A.J."/>
            <person name="Lance S.L."/>
            <person name="McCarthy F.M."/>
            <person name="McCormack J.E."/>
            <person name="Merchant M.E."/>
            <person name="Peterson D.G."/>
            <person name="Pollock D.D."/>
            <person name="Pourmand N."/>
            <person name="Raney B.J."/>
            <person name="Roessler K.A."/>
            <person name="Sanford J.R."/>
            <person name="Sawyer R.H."/>
            <person name="Schmidt C.J."/>
            <person name="Triplett E.W."/>
            <person name="Tuberville T.D."/>
            <person name="Venegas-Anaya M."/>
            <person name="Howard J.T."/>
            <person name="Jarvis E.D."/>
            <person name="Guillette L.J.Jr."/>
            <person name="Glenn T.C."/>
            <person name="Green R.E."/>
            <person name="Ray D.A."/>
        </authorList>
    </citation>
    <scope>NUCLEOTIDE SEQUENCE [LARGE SCALE GENOMIC DNA]</scope>
    <source>
        <strain evidence="15">KSC_2009_1</strain>
    </source>
</reference>
<dbReference type="PROSITE" id="PS00237">
    <property type="entry name" value="G_PROTEIN_RECEP_F1_1"/>
    <property type="match status" value="2"/>
</dbReference>
<name>A0A151NH11_ALLMI</name>
<gene>
    <name evidence="15" type="primary">OR11A1</name>
    <name evidence="15" type="ORF">Y1Q_0013150</name>
</gene>
<dbReference type="InterPro" id="IPR000725">
    <property type="entry name" value="Olfact_rcpt"/>
</dbReference>
<sequence>MANTESGNQTVVTEFILLGFGNLPELHVPLFLLFLLIYIVTMAGNVLIIMLVVADHHLHTPMYFFLGNLSCLETCYSSTILPKMLSDLLNNKTISFFGCFLKFYTFGYLACTECVLLSVMSYDRYLAICDPLHYAAAMNSRICARLASSSWITSFLVLSIIASLMSTLTFCGPNEVDHFFCDLTPLLQLSCTDTHMVRLAIFAFSSLGSLPPFLLTVASYACIIAAILRIPSTTGRQKAFSTCSSHLIVVTVFFGTIIAVYLTPTVDTWRVLNKVLSVFYTALTPMINPLIYSLRNREVHHVANIERGNQTIITEFILLGFGNLPLLRILLFLLFLLIYIVTMAGNLLIIVLVVADHHLHTPMYFFLGNLSCLETCYSSTILPKMLSGLLNNKTISFFGCFLQFYTFGYLACTECVLLSVMSYDRYLAIYHSNEENVGMMIHLLSGESLDWVVLCWRGPSPLLDNVDEFIQARSAVSDPIWTRPLWLALKGQK</sequence>
<evidence type="ECO:0000313" key="15">
    <source>
        <dbReference type="EMBL" id="KYO36116.1"/>
    </source>
</evidence>
<dbReference type="InterPro" id="IPR017452">
    <property type="entry name" value="GPCR_Rhodpsn_7TM"/>
</dbReference>
<keyword evidence="2" id="KW-1003">Cell membrane</keyword>
<dbReference type="GO" id="GO:0004984">
    <property type="term" value="F:olfactory receptor activity"/>
    <property type="evidence" value="ECO:0007669"/>
    <property type="project" value="InterPro"/>
</dbReference>
<dbReference type="PROSITE" id="PS50262">
    <property type="entry name" value="G_PROTEIN_RECEP_F1_2"/>
    <property type="match status" value="2"/>
</dbReference>
<dbReference type="PRINTS" id="PR00245">
    <property type="entry name" value="OLFACTORYR"/>
</dbReference>
<dbReference type="AlphaFoldDB" id="A0A151NH11"/>
<keyword evidence="4 12" id="KW-0812">Transmembrane</keyword>
<evidence type="ECO:0000256" key="8">
    <source>
        <dbReference type="ARBA" id="ARBA00023136"/>
    </source>
</evidence>
<dbReference type="FunFam" id="1.20.1070.10:FF:000010">
    <property type="entry name" value="Olfactory receptor"/>
    <property type="match status" value="1"/>
</dbReference>
<dbReference type="CDD" id="cd15911">
    <property type="entry name" value="7tmA_OR11A-like"/>
    <property type="match status" value="1"/>
</dbReference>
<dbReference type="InterPro" id="IPR000276">
    <property type="entry name" value="GPCR_Rhodpsn"/>
</dbReference>
<evidence type="ECO:0000256" key="6">
    <source>
        <dbReference type="ARBA" id="ARBA00022989"/>
    </source>
</evidence>
<keyword evidence="16" id="KW-1185">Reference proteome</keyword>
<evidence type="ECO:0000256" key="4">
    <source>
        <dbReference type="ARBA" id="ARBA00022692"/>
    </source>
</evidence>
<feature type="transmembrane region" description="Helical" evidence="13">
    <location>
        <begin position="395"/>
        <end position="420"/>
    </location>
</feature>
<evidence type="ECO:0000256" key="13">
    <source>
        <dbReference type="SAM" id="Phobius"/>
    </source>
</evidence>
<keyword evidence="9 12" id="KW-0675">Receptor</keyword>
<keyword evidence="8 13" id="KW-0472">Membrane</keyword>